<comment type="catalytic activity">
    <reaction evidence="1 9">
        <text>Hydrolysis of terminal (1-&gt;4)-linked alpha-D-glucose residues successively from non-reducing ends of the chains with release of beta-D-glucose.</text>
        <dbReference type="EC" id="3.2.1.3"/>
    </reaction>
</comment>
<dbReference type="Gene3D" id="1.50.10.10">
    <property type="match status" value="1"/>
</dbReference>
<dbReference type="GO" id="GO:0000272">
    <property type="term" value="P:polysaccharide catabolic process"/>
    <property type="evidence" value="ECO:0007669"/>
    <property type="project" value="UniProtKB-KW"/>
</dbReference>
<feature type="region of interest" description="Disordered" evidence="12">
    <location>
        <begin position="547"/>
        <end position="570"/>
    </location>
</feature>
<evidence type="ECO:0000256" key="2">
    <source>
        <dbReference type="ARBA" id="ARBA00006188"/>
    </source>
</evidence>
<keyword evidence="6 9" id="KW-0119">Carbohydrate metabolism</keyword>
<feature type="domain" description="CBM20" evidence="13">
    <location>
        <begin position="462"/>
        <end position="570"/>
    </location>
</feature>
<dbReference type="PRINTS" id="PR00736">
    <property type="entry name" value="GLHYDRLASE15"/>
</dbReference>
<evidence type="ECO:0000313" key="14">
    <source>
        <dbReference type="EMBL" id="KAF2232999.1"/>
    </source>
</evidence>
<organism evidence="14 15">
    <name type="scientific">Viridothelium virens</name>
    <name type="common">Speckled blister lichen</name>
    <name type="synonym">Trypethelium virens</name>
    <dbReference type="NCBI Taxonomy" id="1048519"/>
    <lineage>
        <taxon>Eukaryota</taxon>
        <taxon>Fungi</taxon>
        <taxon>Dikarya</taxon>
        <taxon>Ascomycota</taxon>
        <taxon>Pezizomycotina</taxon>
        <taxon>Dothideomycetes</taxon>
        <taxon>Dothideomycetes incertae sedis</taxon>
        <taxon>Trypetheliales</taxon>
        <taxon>Trypetheliaceae</taxon>
        <taxon>Viridothelium</taxon>
    </lineage>
</organism>
<evidence type="ECO:0000256" key="4">
    <source>
        <dbReference type="ARBA" id="ARBA00022801"/>
    </source>
</evidence>
<dbReference type="AlphaFoldDB" id="A0A6A6H542"/>
<keyword evidence="3" id="KW-0732">Signal</keyword>
<dbReference type="InterPro" id="IPR008928">
    <property type="entry name" value="6-hairpin_glycosidase_sf"/>
</dbReference>
<dbReference type="PROSITE" id="PS00820">
    <property type="entry name" value="GLUCOAMYLASE"/>
    <property type="match status" value="1"/>
</dbReference>
<dbReference type="FunFam" id="1.50.10.10:FF:000018">
    <property type="entry name" value="Glucoamylase"/>
    <property type="match status" value="1"/>
</dbReference>
<evidence type="ECO:0000256" key="1">
    <source>
        <dbReference type="ARBA" id="ARBA00001863"/>
    </source>
</evidence>
<dbReference type="PANTHER" id="PTHR31616:SF12">
    <property type="entry name" value="GLUCOAMYLASE"/>
    <property type="match status" value="1"/>
</dbReference>
<dbReference type="PANTHER" id="PTHR31616">
    <property type="entry name" value="TREHALASE"/>
    <property type="match status" value="1"/>
</dbReference>
<evidence type="ECO:0000256" key="3">
    <source>
        <dbReference type="ARBA" id="ARBA00022729"/>
    </source>
</evidence>
<dbReference type="EMBL" id="ML991810">
    <property type="protein sequence ID" value="KAF2232999.1"/>
    <property type="molecule type" value="Genomic_DNA"/>
</dbReference>
<dbReference type="SMART" id="SM01065">
    <property type="entry name" value="CBM_2"/>
    <property type="match status" value="1"/>
</dbReference>
<dbReference type="InterPro" id="IPR012341">
    <property type="entry name" value="6hp_glycosidase-like_sf"/>
</dbReference>
<evidence type="ECO:0000256" key="10">
    <source>
        <dbReference type="PIRSR" id="PIRSR001031-1"/>
    </source>
</evidence>
<evidence type="ECO:0000256" key="5">
    <source>
        <dbReference type="ARBA" id="ARBA00023180"/>
    </source>
</evidence>
<dbReference type="PIRSF" id="PIRSF001031">
    <property type="entry name" value="Glu-a-glcsd_SBD"/>
    <property type="match status" value="1"/>
</dbReference>
<accession>A0A6A6H542</accession>
<evidence type="ECO:0000256" key="7">
    <source>
        <dbReference type="ARBA" id="ARBA00023295"/>
    </source>
</evidence>
<name>A0A6A6H542_VIRVR</name>
<keyword evidence="7 9" id="KW-0326">Glycosidase</keyword>
<keyword evidence="15" id="KW-1185">Reference proteome</keyword>
<dbReference type="CDD" id="cd05811">
    <property type="entry name" value="CBM20_glucoamylase"/>
    <property type="match status" value="1"/>
</dbReference>
<feature type="active site" description="Proton acceptor" evidence="10">
    <location>
        <position position="183"/>
    </location>
</feature>
<protein>
    <recommendedName>
        <fullName evidence="9">Glucoamylase</fullName>
        <ecNumber evidence="9">3.2.1.3</ecNumber>
    </recommendedName>
    <alternativeName>
        <fullName evidence="9">1,4-alpha-D-glucan glucohydrolase</fullName>
    </alternativeName>
    <alternativeName>
        <fullName evidence="9">Glucan 1,4-alpha-glucosidase</fullName>
    </alternativeName>
</protein>
<dbReference type="SUPFAM" id="SSF48208">
    <property type="entry name" value="Six-hairpin glycosidases"/>
    <property type="match status" value="1"/>
</dbReference>
<dbReference type="GO" id="GO:0000324">
    <property type="term" value="C:fungal-type vacuole"/>
    <property type="evidence" value="ECO:0007669"/>
    <property type="project" value="TreeGrafter"/>
</dbReference>
<dbReference type="PROSITE" id="PS51166">
    <property type="entry name" value="CBM20"/>
    <property type="match status" value="1"/>
</dbReference>
<dbReference type="FunFam" id="2.60.40.10:FF:000552">
    <property type="entry name" value="Related to glucoamylase"/>
    <property type="match status" value="1"/>
</dbReference>
<dbReference type="EC" id="3.2.1.3" evidence="9"/>
<evidence type="ECO:0000256" key="8">
    <source>
        <dbReference type="ARBA" id="ARBA00023326"/>
    </source>
</evidence>
<keyword evidence="5" id="KW-0325">Glycoprotein</keyword>
<evidence type="ECO:0000256" key="9">
    <source>
        <dbReference type="PIRNR" id="PIRNR001031"/>
    </source>
</evidence>
<evidence type="ECO:0000259" key="13">
    <source>
        <dbReference type="PROSITE" id="PS51166"/>
    </source>
</evidence>
<keyword evidence="4 9" id="KW-0378">Hydrolase</keyword>
<feature type="compositionally biased region" description="Polar residues" evidence="12">
    <location>
        <begin position="551"/>
        <end position="570"/>
    </location>
</feature>
<dbReference type="InterPro" id="IPR002044">
    <property type="entry name" value="CBM20"/>
</dbReference>
<dbReference type="Proteomes" id="UP000800092">
    <property type="component" value="Unassembled WGS sequence"/>
</dbReference>
<evidence type="ECO:0000256" key="12">
    <source>
        <dbReference type="SAM" id="MobiDB-lite"/>
    </source>
</evidence>
<sequence length="570" mass="61308">MDEGLERRASVDSYITREAPIALEGILNNIGSSGVDAPGVKSGVVIASPSQNNPDYFYTWTRDSALTMKVLVDRLISGNTALRTTIENYVAAQAIIQQISNPSGGPTTGGLGEPKFNVDETAFTGAWGRPQRDGPALRATALIAYCRYLISTGNTSYATSTVWPIISSDLNYVVAYWNQTGFDLWEEVDGSSFFTYNAQHRALVEGAAMAIELGQTCNGCSTQSPLILCFLQNFWSGSYITSNINVNNDRMGKDANSILSSIQIFDSAAASCDDTTFQPCSDRMLANHKVVTDSFRSVYPINSGIAEGIAVSVGRYPEDTYYNGNPWFLCTLAAAEQLYDALYQWNELGELNVTSTSLPFFHDFDSSIATGTYSSTSATYSTLTSAIKSYADGFVTVIEAHQASNGSLSEQFDKSAGTELSAYDLTWSFAAFLTAADRRGGSVPASWGESTGNSLPSTCGGNGPSCSVSITFNEMKATTFGQNVYLTGSISQLGEWSTSTGSAVALSANEYTSSNPLWYATVKLPATTTFEYKFFILNPDGSVTWEDDPNRSYTTSSTCGGSDTVSDSWQ</sequence>
<evidence type="ECO:0000256" key="6">
    <source>
        <dbReference type="ARBA" id="ARBA00023277"/>
    </source>
</evidence>
<feature type="active site" description="Proton donor" evidence="10">
    <location>
        <position position="186"/>
    </location>
</feature>
<dbReference type="InterPro" id="IPR034836">
    <property type="entry name" value="CBM20_glucoamylase"/>
</dbReference>
<dbReference type="Pfam" id="PF00723">
    <property type="entry name" value="Glyco_hydro_15"/>
    <property type="match status" value="1"/>
</dbReference>
<dbReference type="InterPro" id="IPR011613">
    <property type="entry name" value="GH15-like"/>
</dbReference>
<gene>
    <name evidence="14" type="ORF">EV356DRAFT_449219</name>
</gene>
<dbReference type="GO" id="GO:2001070">
    <property type="term" value="F:starch binding"/>
    <property type="evidence" value="ECO:0007669"/>
    <property type="project" value="InterPro"/>
</dbReference>
<dbReference type="Gene3D" id="2.60.40.10">
    <property type="entry name" value="Immunoglobulins"/>
    <property type="match status" value="1"/>
</dbReference>
<feature type="binding site" evidence="11">
    <location>
        <position position="127"/>
    </location>
    <ligand>
        <name>substrate</name>
    </ligand>
</feature>
<reference evidence="14" key="1">
    <citation type="journal article" date="2020" name="Stud. Mycol.">
        <title>101 Dothideomycetes genomes: a test case for predicting lifestyles and emergence of pathogens.</title>
        <authorList>
            <person name="Haridas S."/>
            <person name="Albert R."/>
            <person name="Binder M."/>
            <person name="Bloem J."/>
            <person name="Labutti K."/>
            <person name="Salamov A."/>
            <person name="Andreopoulos B."/>
            <person name="Baker S."/>
            <person name="Barry K."/>
            <person name="Bills G."/>
            <person name="Bluhm B."/>
            <person name="Cannon C."/>
            <person name="Castanera R."/>
            <person name="Culley D."/>
            <person name="Daum C."/>
            <person name="Ezra D."/>
            <person name="Gonzalez J."/>
            <person name="Henrissat B."/>
            <person name="Kuo A."/>
            <person name="Liang C."/>
            <person name="Lipzen A."/>
            <person name="Lutzoni F."/>
            <person name="Magnuson J."/>
            <person name="Mondo S."/>
            <person name="Nolan M."/>
            <person name="Ohm R."/>
            <person name="Pangilinan J."/>
            <person name="Park H.-J."/>
            <person name="Ramirez L."/>
            <person name="Alfaro M."/>
            <person name="Sun H."/>
            <person name="Tritt A."/>
            <person name="Yoshinaga Y."/>
            <person name="Zwiers L.-H."/>
            <person name="Turgeon B."/>
            <person name="Goodwin S."/>
            <person name="Spatafora J."/>
            <person name="Crous P."/>
            <person name="Grigoriev I."/>
        </authorList>
    </citation>
    <scope>NUCLEOTIDE SEQUENCE</scope>
    <source>
        <strain evidence="14">Tuck. ex Michener</strain>
    </source>
</reference>
<evidence type="ECO:0000313" key="15">
    <source>
        <dbReference type="Proteomes" id="UP000800092"/>
    </source>
</evidence>
<dbReference type="SUPFAM" id="SSF49452">
    <property type="entry name" value="Starch-binding domain-like"/>
    <property type="match status" value="1"/>
</dbReference>
<dbReference type="InterPro" id="IPR013784">
    <property type="entry name" value="Carb-bd-like_fold"/>
</dbReference>
<dbReference type="InterPro" id="IPR013783">
    <property type="entry name" value="Ig-like_fold"/>
</dbReference>
<dbReference type="InterPro" id="IPR000165">
    <property type="entry name" value="Glucoamylase"/>
</dbReference>
<dbReference type="OrthoDB" id="6123450at2759"/>
<dbReference type="Pfam" id="PF00686">
    <property type="entry name" value="CBM_20"/>
    <property type="match status" value="1"/>
</dbReference>
<dbReference type="InterPro" id="IPR008291">
    <property type="entry name" value="Glucoamylase_SBD"/>
</dbReference>
<comment type="similarity">
    <text evidence="2 9">Belongs to the glycosyl hydrolase 15 family.</text>
</comment>
<dbReference type="GO" id="GO:0004339">
    <property type="term" value="F:glucan 1,4-alpha-glucosidase activity"/>
    <property type="evidence" value="ECO:0007669"/>
    <property type="project" value="UniProtKB-EC"/>
</dbReference>
<evidence type="ECO:0000256" key="11">
    <source>
        <dbReference type="PIRSR" id="PIRSR001031-2"/>
    </source>
</evidence>
<keyword evidence="8 9" id="KW-0624">Polysaccharide degradation</keyword>
<proteinExistence type="inferred from homology"/>
<dbReference type="InterPro" id="IPR046966">
    <property type="entry name" value="Glucoamylase_active_site"/>
</dbReference>